<dbReference type="GeneID" id="8385022"/>
<keyword evidence="2" id="KW-1185">Reference proteome</keyword>
<dbReference type="AlphaFoldDB" id="C7NQF2"/>
<dbReference type="PROSITE" id="PS51257">
    <property type="entry name" value="PROKAR_LIPOPROTEIN"/>
    <property type="match status" value="1"/>
</dbReference>
<proteinExistence type="predicted"/>
<dbReference type="EMBL" id="CP001687">
    <property type="protein sequence ID" value="ACV12878.1"/>
    <property type="molecule type" value="Genomic_DNA"/>
</dbReference>
<reference evidence="1 2" key="1">
    <citation type="journal article" date="2009" name="Stand. Genomic Sci.">
        <title>Complete genome sequence of Halorhabdus utahensis type strain (AX-2).</title>
        <authorList>
            <person name="Anderson I."/>
            <person name="Tindall B.J."/>
            <person name="Pomrenke H."/>
            <person name="Goker M."/>
            <person name="Lapidus A."/>
            <person name="Nolan M."/>
            <person name="Copeland A."/>
            <person name="Glavina Del Rio T."/>
            <person name="Chen F."/>
            <person name="Tice H."/>
            <person name="Cheng J.F."/>
            <person name="Lucas S."/>
            <person name="Chertkov O."/>
            <person name="Bruce D."/>
            <person name="Brettin T."/>
            <person name="Detter J.C."/>
            <person name="Han C."/>
            <person name="Goodwin L."/>
            <person name="Land M."/>
            <person name="Hauser L."/>
            <person name="Chang Y.J."/>
            <person name="Jeffries C.D."/>
            <person name="Pitluck S."/>
            <person name="Pati A."/>
            <person name="Mavromatis K."/>
            <person name="Ivanova N."/>
            <person name="Ovchinnikova G."/>
            <person name="Chen A."/>
            <person name="Palaniappan K."/>
            <person name="Chain P."/>
            <person name="Rohde M."/>
            <person name="Bristow J."/>
            <person name="Eisen J.A."/>
            <person name="Markowitz V."/>
            <person name="Hugenholtz P."/>
            <person name="Kyrpides N.C."/>
            <person name="Klenk H.P."/>
        </authorList>
    </citation>
    <scope>NUCLEOTIDE SEQUENCE [LARGE SCALE GENOMIC DNA]</scope>
    <source>
        <strain evidence="2">DSM 12940 / JCM 11049 / AX-2</strain>
    </source>
</reference>
<sequence>MGSRVVLTVSVLLLFLTAGCLGLGDDPDVPTVTPAAVPDEGTPEQVVPTAVTTEQPATFTPENLPTAGPLQMSNQASTPVALWRLRSLLSVTAIEPTVDYRLGPMIDPGPDPLSLSDSITAALGPDVSADGGTLYGRVDSANATIHLVKGMHGSAQIEYHLAYFHTQVLQERLGWTASIPSQANSTLDERLVAFGLRRGAAALAADAYAEEYSLSIEEQIREWDFAWQESSWLARGALDAGYDYAEGRTTSPDSLAGVYANPPNTTEQLRYGLPPESEPPRPLNVTVSGDGDWERTATERFGELGIRALLSTRLDREAAGRAVRGWGTDRLLAFENGTASGVVWVTTWDQASYADQFAAGFERYAAAGDPPQASQRTRSGPKTVVVTAGSPAFVDGVAVAGDNESVSISLPD</sequence>
<dbReference type="Proteomes" id="UP000002071">
    <property type="component" value="Chromosome"/>
</dbReference>
<name>C7NQF2_HALUD</name>
<evidence type="ECO:0000313" key="1">
    <source>
        <dbReference type="EMBL" id="ACV12878.1"/>
    </source>
</evidence>
<evidence type="ECO:0008006" key="3">
    <source>
        <dbReference type="Google" id="ProtNLM"/>
    </source>
</evidence>
<dbReference type="RefSeq" id="WP_015790440.1">
    <property type="nucleotide sequence ID" value="NC_013158.1"/>
</dbReference>
<dbReference type="KEGG" id="hut:Huta_2717"/>
<dbReference type="HOGENOM" id="CLU_666672_0_0_2"/>
<dbReference type="eggNOG" id="arCOG02980">
    <property type="taxonomic scope" value="Archaea"/>
</dbReference>
<gene>
    <name evidence="1" type="ordered locus">Huta_2717</name>
</gene>
<organism evidence="1 2">
    <name type="scientific">Halorhabdus utahensis (strain DSM 12940 / JCM 11049 / AX-2)</name>
    <dbReference type="NCBI Taxonomy" id="519442"/>
    <lineage>
        <taxon>Archaea</taxon>
        <taxon>Methanobacteriati</taxon>
        <taxon>Methanobacteriota</taxon>
        <taxon>Stenosarchaea group</taxon>
        <taxon>Halobacteria</taxon>
        <taxon>Halobacteriales</taxon>
        <taxon>Haloarculaceae</taxon>
        <taxon>Halorhabdus</taxon>
    </lineage>
</organism>
<protein>
    <recommendedName>
        <fullName evidence="3">Lipoprotein</fullName>
    </recommendedName>
</protein>
<accession>C7NQF2</accession>
<dbReference type="OrthoDB" id="235814at2157"/>
<evidence type="ECO:0000313" key="2">
    <source>
        <dbReference type="Proteomes" id="UP000002071"/>
    </source>
</evidence>
<dbReference type="STRING" id="519442.Huta_2717"/>